<gene>
    <name evidence="4" type="ORF">ETD96_06830</name>
</gene>
<dbReference type="InterPro" id="IPR002347">
    <property type="entry name" value="SDR_fam"/>
</dbReference>
<dbReference type="NCBIfam" id="NF005559">
    <property type="entry name" value="PRK07231.1"/>
    <property type="match status" value="1"/>
</dbReference>
<proteinExistence type="inferred from homology"/>
<dbReference type="RefSeq" id="WP_138635452.1">
    <property type="nucleotide sequence ID" value="NZ_VCKZ01000029.1"/>
</dbReference>
<dbReference type="FunFam" id="3.40.50.720:FF:000084">
    <property type="entry name" value="Short-chain dehydrogenase reductase"/>
    <property type="match status" value="1"/>
</dbReference>
<dbReference type="GO" id="GO:0047936">
    <property type="term" value="F:glucose 1-dehydrogenase [NAD(P)+] activity"/>
    <property type="evidence" value="ECO:0007669"/>
    <property type="project" value="UniProtKB-EC"/>
</dbReference>
<dbReference type="EMBL" id="VCKZ01000029">
    <property type="protein sequence ID" value="TMR41210.1"/>
    <property type="molecule type" value="Genomic_DNA"/>
</dbReference>
<dbReference type="PANTHER" id="PTHR42760">
    <property type="entry name" value="SHORT-CHAIN DEHYDROGENASES/REDUCTASES FAMILY MEMBER"/>
    <property type="match status" value="1"/>
</dbReference>
<dbReference type="PRINTS" id="PR00080">
    <property type="entry name" value="SDRFAMILY"/>
</dbReference>
<dbReference type="OrthoDB" id="3542748at2"/>
<keyword evidence="5" id="KW-1185">Reference proteome</keyword>
<dbReference type="Gene3D" id="3.40.50.720">
    <property type="entry name" value="NAD(P)-binding Rossmann-like Domain"/>
    <property type="match status" value="1"/>
</dbReference>
<organism evidence="4 5">
    <name type="scientific">Actinomadura geliboluensis</name>
    <dbReference type="NCBI Taxonomy" id="882440"/>
    <lineage>
        <taxon>Bacteria</taxon>
        <taxon>Bacillati</taxon>
        <taxon>Actinomycetota</taxon>
        <taxon>Actinomycetes</taxon>
        <taxon>Streptosporangiales</taxon>
        <taxon>Thermomonosporaceae</taxon>
        <taxon>Actinomadura</taxon>
    </lineage>
</organism>
<evidence type="ECO:0000256" key="1">
    <source>
        <dbReference type="ARBA" id="ARBA00006484"/>
    </source>
</evidence>
<evidence type="ECO:0000313" key="5">
    <source>
        <dbReference type="Proteomes" id="UP000305238"/>
    </source>
</evidence>
<dbReference type="Pfam" id="PF13561">
    <property type="entry name" value="adh_short_C2"/>
    <property type="match status" value="1"/>
</dbReference>
<dbReference type="SMART" id="SM00822">
    <property type="entry name" value="PKS_KR"/>
    <property type="match status" value="1"/>
</dbReference>
<dbReference type="PANTHER" id="PTHR42760:SF133">
    <property type="entry name" value="3-OXOACYL-[ACYL-CARRIER-PROTEIN] REDUCTASE"/>
    <property type="match status" value="1"/>
</dbReference>
<evidence type="ECO:0000256" key="2">
    <source>
        <dbReference type="ARBA" id="ARBA00023002"/>
    </source>
</evidence>
<accession>A0A5S4HK55</accession>
<comment type="caution">
    <text evidence="4">The sequence shown here is derived from an EMBL/GenBank/DDBJ whole genome shotgun (WGS) entry which is preliminary data.</text>
</comment>
<evidence type="ECO:0000313" key="4">
    <source>
        <dbReference type="EMBL" id="TMR41210.1"/>
    </source>
</evidence>
<protein>
    <submittedName>
        <fullName evidence="4">Glucose 1-dehydrogenase</fullName>
        <ecNumber evidence="4">1.1.1.47</ecNumber>
    </submittedName>
</protein>
<dbReference type="EC" id="1.1.1.47" evidence="4"/>
<keyword evidence="2 4" id="KW-0560">Oxidoreductase</keyword>
<comment type="similarity">
    <text evidence="1">Belongs to the short-chain dehydrogenases/reductases (SDR) family.</text>
</comment>
<dbReference type="InterPro" id="IPR036291">
    <property type="entry name" value="NAD(P)-bd_dom_sf"/>
</dbReference>
<evidence type="ECO:0000259" key="3">
    <source>
        <dbReference type="SMART" id="SM00822"/>
    </source>
</evidence>
<dbReference type="AlphaFoldDB" id="A0A5S4HK55"/>
<sequence length="251" mass="26010">MGRLDGKVALITGGARGIGEAHVRRFVAEGAEVVFGDLLRDRGGALAADTGAEFVHMDVTKQRDWARAVDTAVERFGTLNVLVNNAGILRYRLLSDMTEQELRQVLDVNLVGPWLGVKAVVEPMRAAGGGAIVNTSSIEGYAAAAGLSAYAASKFGVRGVTKAAAQELGAFGIRVNSVHPGGIATELALDPDVAQGVAIDGDAFFKALPIPRWGEPDDVAGAVVYLASDESAYCTGTEILVDGGLLSGPGY</sequence>
<dbReference type="InterPro" id="IPR020904">
    <property type="entry name" value="Sc_DH/Rdtase_CS"/>
</dbReference>
<name>A0A5S4HK55_9ACTN</name>
<reference evidence="4 5" key="1">
    <citation type="submission" date="2019-05" db="EMBL/GenBank/DDBJ databases">
        <title>Draft genome sequence of Actinomadura geliboluensis A8036.</title>
        <authorList>
            <person name="Saricaoglu S."/>
            <person name="Isik K."/>
        </authorList>
    </citation>
    <scope>NUCLEOTIDE SEQUENCE [LARGE SCALE GENOMIC DNA]</scope>
    <source>
        <strain evidence="4 5">A8036</strain>
    </source>
</reference>
<dbReference type="InterPro" id="IPR057326">
    <property type="entry name" value="KR_dom"/>
</dbReference>
<dbReference type="PRINTS" id="PR00081">
    <property type="entry name" value="GDHRDH"/>
</dbReference>
<feature type="domain" description="Ketoreductase" evidence="3">
    <location>
        <begin position="7"/>
        <end position="187"/>
    </location>
</feature>
<dbReference type="SUPFAM" id="SSF51735">
    <property type="entry name" value="NAD(P)-binding Rossmann-fold domains"/>
    <property type="match status" value="1"/>
</dbReference>
<dbReference type="PROSITE" id="PS00061">
    <property type="entry name" value="ADH_SHORT"/>
    <property type="match status" value="1"/>
</dbReference>
<dbReference type="Proteomes" id="UP000305238">
    <property type="component" value="Unassembled WGS sequence"/>
</dbReference>